<evidence type="ECO:0000256" key="1">
    <source>
        <dbReference type="SAM" id="Phobius"/>
    </source>
</evidence>
<reference evidence="2 3" key="1">
    <citation type="submission" date="2024-09" db="EMBL/GenBank/DDBJ databases">
        <authorList>
            <person name="Lee S.D."/>
        </authorList>
    </citation>
    <scope>NUCLEOTIDE SEQUENCE [LARGE SCALE GENOMIC DNA]</scope>
    <source>
        <strain evidence="2 3">N1-1</strain>
    </source>
</reference>
<keyword evidence="1" id="KW-0812">Transmembrane</keyword>
<keyword evidence="1" id="KW-1133">Transmembrane helix</keyword>
<keyword evidence="3" id="KW-1185">Reference proteome</keyword>
<proteinExistence type="predicted"/>
<accession>A0ABV6V319</accession>
<protein>
    <submittedName>
        <fullName evidence="2">CbtA family protein</fullName>
    </submittedName>
</protein>
<dbReference type="EMBL" id="JBHEZX010000001">
    <property type="protein sequence ID" value="MFC1408114.1"/>
    <property type="molecule type" value="Genomic_DNA"/>
</dbReference>
<feature type="transmembrane region" description="Helical" evidence="1">
    <location>
        <begin position="109"/>
        <end position="127"/>
    </location>
</feature>
<feature type="transmembrane region" description="Helical" evidence="1">
    <location>
        <begin position="179"/>
        <end position="198"/>
    </location>
</feature>
<gene>
    <name evidence="2" type="ORF">ACEZDG_02330</name>
</gene>
<organism evidence="2 3">
    <name type="scientific">Streptacidiphilus alkalitolerans</name>
    <dbReference type="NCBI Taxonomy" id="3342712"/>
    <lineage>
        <taxon>Bacteria</taxon>
        <taxon>Bacillati</taxon>
        <taxon>Actinomycetota</taxon>
        <taxon>Actinomycetes</taxon>
        <taxon>Kitasatosporales</taxon>
        <taxon>Streptomycetaceae</taxon>
        <taxon>Streptacidiphilus</taxon>
    </lineage>
</organism>
<comment type="caution">
    <text evidence="2">The sequence shown here is derived from an EMBL/GenBank/DDBJ whole genome shotgun (WGS) entry which is preliminary data.</text>
</comment>
<feature type="transmembrane region" description="Helical" evidence="1">
    <location>
        <begin position="147"/>
        <end position="167"/>
    </location>
</feature>
<dbReference type="RefSeq" id="WP_380501637.1">
    <property type="nucleotide sequence ID" value="NZ_JBHEZX010000001.1"/>
</dbReference>
<dbReference type="Proteomes" id="UP001592582">
    <property type="component" value="Unassembled WGS sequence"/>
</dbReference>
<evidence type="ECO:0000313" key="2">
    <source>
        <dbReference type="EMBL" id="MFC1408114.1"/>
    </source>
</evidence>
<sequence length="289" mass="30352">MEKRLILRGVIAGAVAGLLAFLFARIFAEPVINTAIRYENARDAAQDALDKAAGVAVPDAGPDIFSRTVQANIGIGVGMVFFGIAMGALFAVAYAVCLGRVGNLKPRNLALLVAGGGFLGMYFVPFVKYPANPPSIGHPDTIHTRGNLYLVMVLCSVLFLVGAVVLGKRLQPRFGNWNATLLALAGYAVAVGVVMALLPQLGELSSNVQQFGHHATETPLPLTNSEGAIVFPGFPADTLFSFRFYSVAAQLLLWATIGLVFGPMAERLLGPRREPAAVPAGPAAQPAAL</sequence>
<feature type="transmembrane region" description="Helical" evidence="1">
    <location>
        <begin position="73"/>
        <end position="97"/>
    </location>
</feature>
<dbReference type="Pfam" id="PF09490">
    <property type="entry name" value="CbtA"/>
    <property type="match status" value="1"/>
</dbReference>
<evidence type="ECO:0000313" key="3">
    <source>
        <dbReference type="Proteomes" id="UP001592582"/>
    </source>
</evidence>
<feature type="transmembrane region" description="Helical" evidence="1">
    <location>
        <begin position="244"/>
        <end position="265"/>
    </location>
</feature>
<dbReference type="InterPro" id="IPR012666">
    <property type="entry name" value="CbtA_put"/>
</dbReference>
<keyword evidence="1" id="KW-0472">Membrane</keyword>
<name>A0ABV6V319_9ACTN</name>